<gene>
    <name evidence="4" type="ORF">HMPREF0357_11549</name>
</gene>
<dbReference type="PANTHER" id="PTHR43479:SF11">
    <property type="entry name" value="ACREF_ENVCD OPERON REPRESSOR-RELATED"/>
    <property type="match status" value="1"/>
</dbReference>
<dbReference type="EMBL" id="ACLK02000003">
    <property type="protein sequence ID" value="EFY08396.1"/>
    <property type="molecule type" value="Genomic_DNA"/>
</dbReference>
<dbReference type="GO" id="GO:0003677">
    <property type="term" value="F:DNA binding"/>
    <property type="evidence" value="ECO:0007669"/>
    <property type="project" value="UniProtKB-UniRule"/>
</dbReference>
<organism evidence="4 5">
    <name type="scientific">Erysipelothrix rhusiopathiae ATCC 19414</name>
    <dbReference type="NCBI Taxonomy" id="525280"/>
    <lineage>
        <taxon>Bacteria</taxon>
        <taxon>Bacillati</taxon>
        <taxon>Bacillota</taxon>
        <taxon>Erysipelotrichia</taxon>
        <taxon>Erysipelotrichales</taxon>
        <taxon>Erysipelotrichaceae</taxon>
        <taxon>Erysipelothrix</taxon>
    </lineage>
</organism>
<keyword evidence="1 2" id="KW-0238">DNA-binding</keyword>
<accession>E7FY22</accession>
<dbReference type="Pfam" id="PF00440">
    <property type="entry name" value="TetR_N"/>
    <property type="match status" value="1"/>
</dbReference>
<evidence type="ECO:0000313" key="4">
    <source>
        <dbReference type="EMBL" id="EFY08396.1"/>
    </source>
</evidence>
<dbReference type="PROSITE" id="PS50977">
    <property type="entry name" value="HTH_TETR_2"/>
    <property type="match status" value="1"/>
</dbReference>
<dbReference type="InterPro" id="IPR001647">
    <property type="entry name" value="HTH_TetR"/>
</dbReference>
<dbReference type="PANTHER" id="PTHR43479">
    <property type="entry name" value="ACREF/ENVCD OPERON REPRESSOR-RELATED"/>
    <property type="match status" value="1"/>
</dbReference>
<evidence type="ECO:0000259" key="3">
    <source>
        <dbReference type="PROSITE" id="PS50977"/>
    </source>
</evidence>
<dbReference type="Gene3D" id="1.10.357.10">
    <property type="entry name" value="Tetracycline Repressor, domain 2"/>
    <property type="match status" value="1"/>
</dbReference>
<reference evidence="4" key="1">
    <citation type="submission" date="2011-01" db="EMBL/GenBank/DDBJ databases">
        <authorList>
            <person name="Muzny D."/>
            <person name="Qin X."/>
            <person name="Buhay C."/>
            <person name="Dugan-Rocha S."/>
            <person name="Ding Y."/>
            <person name="Chen G."/>
            <person name="Hawes A."/>
            <person name="Holder M."/>
            <person name="Jhangiani S."/>
            <person name="Johnson A."/>
            <person name="Khan Z."/>
            <person name="Li Z."/>
            <person name="Liu W."/>
            <person name="Liu X."/>
            <person name="Perez L."/>
            <person name="Shen H."/>
            <person name="Wang Q."/>
            <person name="Watt J."/>
            <person name="Xi L."/>
            <person name="Xin Y."/>
            <person name="Zhou J."/>
            <person name="Deng J."/>
            <person name="Jiang H."/>
            <person name="Liu Y."/>
            <person name="Qu J."/>
            <person name="Song X.-Z."/>
            <person name="Zhang L."/>
            <person name="Villasana D."/>
            <person name="Johnson A."/>
            <person name="Liu J."/>
            <person name="Liyanage D."/>
            <person name="Lorensuhewa L."/>
            <person name="Robinson T."/>
            <person name="Song A."/>
            <person name="Song B.-B."/>
            <person name="Dinh H."/>
            <person name="Thornton R."/>
            <person name="Coyle M."/>
            <person name="Francisco L."/>
            <person name="Jackson L."/>
            <person name="Javaid M."/>
            <person name="Korchina V."/>
            <person name="Kovar C."/>
            <person name="Mata R."/>
            <person name="Mathew T."/>
            <person name="Ngo R."/>
            <person name="Nguyen L."/>
            <person name="Nguyen N."/>
            <person name="Okwuonu G."/>
            <person name="Ongeri F."/>
            <person name="Pham C."/>
            <person name="Simmons D."/>
            <person name="Wilczek-Boney K."/>
            <person name="Hale W."/>
            <person name="Jakkamsetti A."/>
            <person name="Pham P."/>
            <person name="Ruth R."/>
            <person name="San Lucas F."/>
            <person name="Warren J."/>
            <person name="Zhang J."/>
            <person name="Zhao Z."/>
            <person name="Zhou C."/>
            <person name="Zhu D."/>
            <person name="Lee S."/>
            <person name="Bess C."/>
            <person name="Blankenburg K."/>
            <person name="Forbes L."/>
            <person name="Fu Q."/>
            <person name="Gubbala S."/>
            <person name="Hirani K."/>
            <person name="Jayaseelan J.C."/>
            <person name="Lara F."/>
            <person name="Munidasa M."/>
            <person name="Palculict T."/>
            <person name="Patil S."/>
            <person name="Pu L.-L."/>
            <person name="Saada N."/>
            <person name="Tang L."/>
            <person name="Weissenberger G."/>
            <person name="Zhu Y."/>
            <person name="Hemphill L."/>
            <person name="Shang Y."/>
            <person name="Youmans B."/>
            <person name="Ayvaz T."/>
            <person name="Ross M."/>
            <person name="Santibanez J."/>
            <person name="Aqrawi P."/>
            <person name="Gross S."/>
            <person name="Joshi V."/>
            <person name="Fowler G."/>
            <person name="Nazareth L."/>
            <person name="Reid J."/>
            <person name="Worley K."/>
            <person name="Petrosino J."/>
            <person name="Highlander S."/>
            <person name="Gibbs R."/>
        </authorList>
    </citation>
    <scope>NUCLEOTIDE SEQUENCE [LARGE SCALE GENOMIC DNA]</scope>
    <source>
        <strain evidence="4">ATCC 19414</strain>
    </source>
</reference>
<evidence type="ECO:0000256" key="1">
    <source>
        <dbReference type="ARBA" id="ARBA00023125"/>
    </source>
</evidence>
<sequence>MLVLYLQGLRELMPKIIHNIEEEIFASAEHLFYLHDYEDVSMKMIAKETNIAVGTLYNYYRDKASLYAAVVHKSWADTFARLKNCITTEVDFNAKFRKRLEVLYYDSEKRHGLGVHFKRVRGMNAESLEDLQGFVLTNIKEVFKDMPIANPWVFDTEIITKLIYSLLSNLSFLIENYPLSKQDNIDFLYHSLIAFFQ</sequence>
<evidence type="ECO:0000256" key="2">
    <source>
        <dbReference type="PROSITE-ProRule" id="PRU00335"/>
    </source>
</evidence>
<evidence type="ECO:0000313" key="5">
    <source>
        <dbReference type="Proteomes" id="UP000003028"/>
    </source>
</evidence>
<dbReference type="AlphaFoldDB" id="E7FY22"/>
<feature type="DNA-binding region" description="H-T-H motif" evidence="2">
    <location>
        <begin position="41"/>
        <end position="60"/>
    </location>
</feature>
<dbReference type="Proteomes" id="UP000003028">
    <property type="component" value="Unassembled WGS sequence"/>
</dbReference>
<dbReference type="InterPro" id="IPR009057">
    <property type="entry name" value="Homeodomain-like_sf"/>
</dbReference>
<protein>
    <submittedName>
        <fullName evidence="4">Transcriptional regulator, TetR family</fullName>
    </submittedName>
</protein>
<keyword evidence="5" id="KW-1185">Reference proteome</keyword>
<feature type="domain" description="HTH tetR-type" evidence="3">
    <location>
        <begin position="18"/>
        <end position="78"/>
    </location>
</feature>
<comment type="caution">
    <text evidence="4">The sequence shown here is derived from an EMBL/GenBank/DDBJ whole genome shotgun (WGS) entry which is preliminary data.</text>
</comment>
<proteinExistence type="predicted"/>
<dbReference type="SUPFAM" id="SSF46689">
    <property type="entry name" value="Homeodomain-like"/>
    <property type="match status" value="1"/>
</dbReference>
<dbReference type="InterPro" id="IPR050624">
    <property type="entry name" value="HTH-type_Tx_Regulator"/>
</dbReference>
<name>E7FY22_ERYRH</name>